<organism evidence="1 2">
    <name type="scientific">Streptomyces xantholiticus</name>
    <dbReference type="NCBI Taxonomy" id="68285"/>
    <lineage>
        <taxon>Bacteria</taxon>
        <taxon>Bacillati</taxon>
        <taxon>Actinomycetota</taxon>
        <taxon>Actinomycetes</taxon>
        <taxon>Kitasatosporales</taxon>
        <taxon>Streptomycetaceae</taxon>
        <taxon>Streptomyces</taxon>
    </lineage>
</organism>
<accession>A0ABV1V4R5</accession>
<evidence type="ECO:0000313" key="1">
    <source>
        <dbReference type="EMBL" id="MER6617531.1"/>
    </source>
</evidence>
<proteinExistence type="predicted"/>
<reference evidence="1 2" key="1">
    <citation type="submission" date="2024-06" db="EMBL/GenBank/DDBJ databases">
        <title>The Natural Products Discovery Center: Release of the First 8490 Sequenced Strains for Exploring Actinobacteria Biosynthetic Diversity.</title>
        <authorList>
            <person name="Kalkreuter E."/>
            <person name="Kautsar S.A."/>
            <person name="Yang D."/>
            <person name="Bader C.D."/>
            <person name="Teijaro C.N."/>
            <person name="Fluegel L."/>
            <person name="Davis C.M."/>
            <person name="Simpson J.R."/>
            <person name="Lauterbach L."/>
            <person name="Steele A.D."/>
            <person name="Gui C."/>
            <person name="Meng S."/>
            <person name="Li G."/>
            <person name="Viehrig K."/>
            <person name="Ye F."/>
            <person name="Su P."/>
            <person name="Kiefer A.F."/>
            <person name="Nichols A."/>
            <person name="Cepeda A.J."/>
            <person name="Yan W."/>
            <person name="Fan B."/>
            <person name="Jiang Y."/>
            <person name="Adhikari A."/>
            <person name="Zheng C.-J."/>
            <person name="Schuster L."/>
            <person name="Cowan T.M."/>
            <person name="Smanski M.J."/>
            <person name="Chevrette M.G."/>
            <person name="De Carvalho L.P.S."/>
            <person name="Shen B."/>
        </authorList>
    </citation>
    <scope>NUCLEOTIDE SEQUENCE [LARGE SCALE GENOMIC DNA]</scope>
    <source>
        <strain evidence="1 2">NPDC000837</strain>
    </source>
</reference>
<dbReference type="RefSeq" id="WP_351978596.1">
    <property type="nucleotide sequence ID" value="NZ_JBEPBX010000039.1"/>
</dbReference>
<evidence type="ECO:0000313" key="2">
    <source>
        <dbReference type="Proteomes" id="UP001445472"/>
    </source>
</evidence>
<protein>
    <submittedName>
        <fullName evidence="1">Uncharacterized protein</fullName>
    </submittedName>
</protein>
<dbReference type="EMBL" id="JBEPBX010000039">
    <property type="protein sequence ID" value="MER6617531.1"/>
    <property type="molecule type" value="Genomic_DNA"/>
</dbReference>
<keyword evidence="2" id="KW-1185">Reference proteome</keyword>
<name>A0ABV1V4R5_9ACTN</name>
<gene>
    <name evidence="1" type="ORF">ABT276_30200</name>
</gene>
<dbReference type="Proteomes" id="UP001445472">
    <property type="component" value="Unassembled WGS sequence"/>
</dbReference>
<comment type="caution">
    <text evidence="1">The sequence shown here is derived from an EMBL/GenBank/DDBJ whole genome shotgun (WGS) entry which is preliminary data.</text>
</comment>
<sequence>MGLARLSIFGFVVVSGALKYSHRREIGGTVGGLGHASIAAA</sequence>